<dbReference type="PANTHER" id="PTHR47891">
    <property type="entry name" value="TRANSPORTER-RELATED"/>
    <property type="match status" value="1"/>
</dbReference>
<dbReference type="AlphaFoldDB" id="A0A2U2ADY3"/>
<dbReference type="Pfam" id="PF01544">
    <property type="entry name" value="CorA"/>
    <property type="match status" value="1"/>
</dbReference>
<evidence type="ECO:0000256" key="5">
    <source>
        <dbReference type="ARBA" id="ARBA00023136"/>
    </source>
</evidence>
<evidence type="ECO:0008006" key="9">
    <source>
        <dbReference type="Google" id="ProtNLM"/>
    </source>
</evidence>
<dbReference type="InterPro" id="IPR045861">
    <property type="entry name" value="CorA_cytoplasmic_dom"/>
</dbReference>
<dbReference type="GO" id="GO:0016020">
    <property type="term" value="C:membrane"/>
    <property type="evidence" value="ECO:0007669"/>
    <property type="project" value="UniProtKB-SubCell"/>
</dbReference>
<organism evidence="7 8">
    <name type="scientific">Ignatzschineria ureiclastica</name>
    <dbReference type="NCBI Taxonomy" id="472582"/>
    <lineage>
        <taxon>Bacteria</taxon>
        <taxon>Pseudomonadati</taxon>
        <taxon>Pseudomonadota</taxon>
        <taxon>Gammaproteobacteria</taxon>
        <taxon>Cardiobacteriales</taxon>
        <taxon>Ignatzschineriaceae</taxon>
        <taxon>Ignatzschineria</taxon>
    </lineage>
</organism>
<reference evidence="8" key="1">
    <citation type="submission" date="2018-05" db="EMBL/GenBank/DDBJ databases">
        <title>Ignatzschineria dubaiensis sp. nov., isolated from necrotic foot tissues of dromedaries (Camelus dromedarius) and associated maggots in Dubai, United Arab Emirates.</title>
        <authorList>
            <person name="Tsang C.C."/>
            <person name="Tang J.Y.M."/>
            <person name="Fong J.Y.H."/>
            <person name="Kinne J."/>
            <person name="Lee H.H."/>
            <person name="Joseph M."/>
            <person name="Jose S."/>
            <person name="Schuster R.K."/>
            <person name="Tang Y."/>
            <person name="Sivakumar S."/>
            <person name="Chen J.H.K."/>
            <person name="Teng J.L.L."/>
            <person name="Lau S.K.P."/>
            <person name="Wernery U."/>
            <person name="Woo P.C.Y."/>
        </authorList>
    </citation>
    <scope>NUCLEOTIDE SEQUENCE [LARGE SCALE GENOMIC DNA]</scope>
    <source>
        <strain evidence="8">KCTC 22644</strain>
    </source>
</reference>
<evidence type="ECO:0000256" key="1">
    <source>
        <dbReference type="ARBA" id="ARBA00004141"/>
    </source>
</evidence>
<evidence type="ECO:0000256" key="4">
    <source>
        <dbReference type="ARBA" id="ARBA00022989"/>
    </source>
</evidence>
<comment type="subcellular location">
    <subcellularLocation>
        <location evidence="1">Membrane</location>
        <topology evidence="1">Multi-pass membrane protein</topology>
    </subcellularLocation>
</comment>
<keyword evidence="8" id="KW-1185">Reference proteome</keyword>
<dbReference type="Gene3D" id="3.30.460.20">
    <property type="entry name" value="CorA soluble domain-like"/>
    <property type="match status" value="1"/>
</dbReference>
<dbReference type="PANTHER" id="PTHR47891:SF1">
    <property type="entry name" value="CORA-MAGNESIUM AND COBALT TRANSPORTER"/>
    <property type="match status" value="1"/>
</dbReference>
<dbReference type="SUPFAM" id="SSF144083">
    <property type="entry name" value="Magnesium transport protein CorA, transmembrane region"/>
    <property type="match status" value="1"/>
</dbReference>
<dbReference type="EMBL" id="QEWQ01000004">
    <property type="protein sequence ID" value="PWD80827.1"/>
    <property type="molecule type" value="Genomic_DNA"/>
</dbReference>
<dbReference type="InterPro" id="IPR002523">
    <property type="entry name" value="MgTranspt_CorA/ZnTranspt_ZntB"/>
</dbReference>
<sequence length="310" mass="35106">MSIVQDKIILSKEAAIKAEPQTSATEWINLISPSMAELSRVFKKYHLPEDTLQRARGHLNQLDDDTILLKIDIPRKNLPRSKVPYQIAHLTLLIKEDTVITIADQDSFLFTYLEHEHLVTWAEKDPTDFVYRILDMTTTMFINLTEALIQEISVLETNLKREFNNKSVYKLIDNNKSLLYFAKALNRNIKLLKCLAQKSLLKADYEQDLALQDLITKTEQAESVATIHQANLRNLMDAYSALIENNLSLSVQYLTILVTVATVPMAIGGIYGMNIPLPWQESPYALTGLAIVAGIIIVGALAFFRSKKMI</sequence>
<dbReference type="GO" id="GO:0046873">
    <property type="term" value="F:metal ion transmembrane transporter activity"/>
    <property type="evidence" value="ECO:0007669"/>
    <property type="project" value="InterPro"/>
</dbReference>
<keyword evidence="3 6" id="KW-0812">Transmembrane</keyword>
<name>A0A2U2ADY3_9GAMM</name>
<dbReference type="Gene3D" id="1.20.58.340">
    <property type="entry name" value="Magnesium transport protein CorA, transmembrane region"/>
    <property type="match status" value="2"/>
</dbReference>
<comment type="caution">
    <text evidence="7">The sequence shown here is derived from an EMBL/GenBank/DDBJ whole genome shotgun (WGS) entry which is preliminary data.</text>
</comment>
<protein>
    <recommendedName>
        <fullName evidence="9">Magnesium transporter</fullName>
    </recommendedName>
</protein>
<evidence type="ECO:0000256" key="2">
    <source>
        <dbReference type="ARBA" id="ARBA00009765"/>
    </source>
</evidence>
<dbReference type="InterPro" id="IPR047199">
    <property type="entry name" value="CorA-like"/>
</dbReference>
<evidence type="ECO:0000313" key="7">
    <source>
        <dbReference type="EMBL" id="PWD80827.1"/>
    </source>
</evidence>
<dbReference type="SUPFAM" id="SSF143865">
    <property type="entry name" value="CorA soluble domain-like"/>
    <property type="match status" value="1"/>
</dbReference>
<gene>
    <name evidence="7" type="ORF">DC083_06895</name>
</gene>
<dbReference type="RefSeq" id="WP_109189479.1">
    <property type="nucleotide sequence ID" value="NZ_BMYA01000002.1"/>
</dbReference>
<evidence type="ECO:0000313" key="8">
    <source>
        <dbReference type="Proteomes" id="UP000245020"/>
    </source>
</evidence>
<evidence type="ECO:0000256" key="6">
    <source>
        <dbReference type="SAM" id="Phobius"/>
    </source>
</evidence>
<dbReference type="InterPro" id="IPR045863">
    <property type="entry name" value="CorA_TM1_TM2"/>
</dbReference>
<accession>A0A2U2ADY3</accession>
<evidence type="ECO:0000256" key="3">
    <source>
        <dbReference type="ARBA" id="ARBA00022692"/>
    </source>
</evidence>
<comment type="similarity">
    <text evidence="2">Belongs to the CorA metal ion transporter (MIT) (TC 1.A.35) family.</text>
</comment>
<keyword evidence="4 6" id="KW-1133">Transmembrane helix</keyword>
<dbReference type="CDD" id="cd12827">
    <property type="entry name" value="EcCorA_ZntB-like_u2"/>
    <property type="match status" value="1"/>
</dbReference>
<dbReference type="OrthoDB" id="9803416at2"/>
<dbReference type="Proteomes" id="UP000245020">
    <property type="component" value="Unassembled WGS sequence"/>
</dbReference>
<feature type="transmembrane region" description="Helical" evidence="6">
    <location>
        <begin position="253"/>
        <end position="272"/>
    </location>
</feature>
<proteinExistence type="inferred from homology"/>
<feature type="transmembrane region" description="Helical" evidence="6">
    <location>
        <begin position="284"/>
        <end position="304"/>
    </location>
</feature>
<keyword evidence="5 6" id="KW-0472">Membrane</keyword>